<gene>
    <name evidence="1" type="ORF">CcrBL10_gp031</name>
</gene>
<protein>
    <submittedName>
        <fullName evidence="1">Uncharacterized protein</fullName>
    </submittedName>
</protein>
<accession>A0A385EB81</accession>
<dbReference type="Proteomes" id="UP000258997">
    <property type="component" value="Segment"/>
</dbReference>
<keyword evidence="2" id="KW-1185">Reference proteome</keyword>
<evidence type="ECO:0000313" key="1">
    <source>
        <dbReference type="EMBL" id="AXQ68235.1"/>
    </source>
</evidence>
<reference evidence="1 2" key="1">
    <citation type="submission" date="2018-07" db="EMBL/GenBank/DDBJ databases">
        <title>Giant CbK-like Caulobacter bacteriophages have genetically divergent genomes.</title>
        <authorList>
            <person name="Wilson K.M."/>
            <person name="Ely B."/>
        </authorList>
    </citation>
    <scope>NUCLEOTIDE SEQUENCE [LARGE SCALE GENOMIC DNA]</scope>
</reference>
<proteinExistence type="predicted"/>
<sequence length="78" mass="9163">MIEETLVTAPIDPVDRKERFRKYAKARHLHETDFGCSSWSPEEQEQFRDGVKARIARIEASDPDFPALFEETRMRRAP</sequence>
<name>A0A385EB81_9CAUD</name>
<dbReference type="EMBL" id="MH588544">
    <property type="protein sequence ID" value="AXQ68235.1"/>
    <property type="molecule type" value="Genomic_DNA"/>
</dbReference>
<organism evidence="1 2">
    <name type="scientific">Caulobacter phage CcrBL10</name>
    <dbReference type="NCBI Taxonomy" id="2283269"/>
    <lineage>
        <taxon>Viruses</taxon>
        <taxon>Duplodnaviria</taxon>
        <taxon>Heunggongvirae</taxon>
        <taxon>Uroviricota</taxon>
        <taxon>Caudoviricetes</taxon>
        <taxon>Jeanschmidtviridae</taxon>
        <taxon>Poindextervirus</taxon>
        <taxon>Poindextervirus BL10</taxon>
    </lineage>
</organism>
<evidence type="ECO:0000313" key="2">
    <source>
        <dbReference type="Proteomes" id="UP000258997"/>
    </source>
</evidence>